<gene>
    <name evidence="2" type="ORF">ACFOX0_22600</name>
</gene>
<dbReference type="PANTHER" id="PTHR35337">
    <property type="entry name" value="SLR1478 PROTEIN"/>
    <property type="match status" value="1"/>
</dbReference>
<keyword evidence="1" id="KW-1133">Transmembrane helix</keyword>
<keyword evidence="1" id="KW-0812">Transmembrane</keyword>
<proteinExistence type="predicted"/>
<comment type="caution">
    <text evidence="2">The sequence shown here is derived from an EMBL/GenBank/DDBJ whole genome shotgun (WGS) entry which is preliminary data.</text>
</comment>
<sequence length="333" mass="36137">MDLDAFVTEHGGEWHRLRILLGRSRRKLTAAEVDEMVTLYRRTATHLSVVQSRSPDPNLVSVLTQLVLRARARLNPAPGFSAASMVRFLTVVFPLAAYRARWWCLGVAVGFVTVSTILIRLVATDQRVALEFMPENAVDDLVNHGFEAYYSEHPPQNFTFAVWTNNAWVSAVCLAGGVLVLPVLYLLWENALNLGIVGGLMVGHHRTDTFLGLLLVHGMLELTCIFVAAGVGLRIGWAWIAPGPLRTRGQSVAAAGRSGVAVAIGLVPVLLVSGFVEGFVTPAPLPPPVKLAFGAFVWLAFLAYMIGFGARAVRNGETADVDELDREAFAPTV</sequence>
<dbReference type="Proteomes" id="UP001595868">
    <property type="component" value="Unassembled WGS sequence"/>
</dbReference>
<feature type="transmembrane region" description="Helical" evidence="1">
    <location>
        <begin position="291"/>
        <end position="310"/>
    </location>
</feature>
<protein>
    <submittedName>
        <fullName evidence="2">Stage II sporulation protein M</fullName>
    </submittedName>
</protein>
<dbReference type="RefSeq" id="WP_377549340.1">
    <property type="nucleotide sequence ID" value="NZ_JBHSBN010000017.1"/>
</dbReference>
<evidence type="ECO:0000313" key="3">
    <source>
        <dbReference type="Proteomes" id="UP001595868"/>
    </source>
</evidence>
<accession>A0ABV8KS13</accession>
<organism evidence="2 3">
    <name type="scientific">Micromonospora zhanjiangensis</name>
    <dbReference type="NCBI Taxonomy" id="1522057"/>
    <lineage>
        <taxon>Bacteria</taxon>
        <taxon>Bacillati</taxon>
        <taxon>Actinomycetota</taxon>
        <taxon>Actinomycetes</taxon>
        <taxon>Micromonosporales</taxon>
        <taxon>Micromonosporaceae</taxon>
        <taxon>Micromonospora</taxon>
    </lineage>
</organism>
<evidence type="ECO:0000313" key="2">
    <source>
        <dbReference type="EMBL" id="MFC4108712.1"/>
    </source>
</evidence>
<dbReference type="InterPro" id="IPR002798">
    <property type="entry name" value="SpoIIM-like"/>
</dbReference>
<evidence type="ECO:0000256" key="1">
    <source>
        <dbReference type="SAM" id="Phobius"/>
    </source>
</evidence>
<keyword evidence="3" id="KW-1185">Reference proteome</keyword>
<dbReference type="EMBL" id="JBHSBN010000017">
    <property type="protein sequence ID" value="MFC4108712.1"/>
    <property type="molecule type" value="Genomic_DNA"/>
</dbReference>
<dbReference type="Pfam" id="PF01944">
    <property type="entry name" value="SpoIIM"/>
    <property type="match status" value="1"/>
</dbReference>
<name>A0ABV8KS13_9ACTN</name>
<feature type="transmembrane region" description="Helical" evidence="1">
    <location>
        <begin position="167"/>
        <end position="188"/>
    </location>
</feature>
<feature type="transmembrane region" description="Helical" evidence="1">
    <location>
        <begin position="102"/>
        <end position="123"/>
    </location>
</feature>
<feature type="transmembrane region" description="Helical" evidence="1">
    <location>
        <begin position="260"/>
        <end position="279"/>
    </location>
</feature>
<keyword evidence="1" id="KW-0472">Membrane</keyword>
<feature type="transmembrane region" description="Helical" evidence="1">
    <location>
        <begin position="209"/>
        <end position="240"/>
    </location>
</feature>
<dbReference type="PANTHER" id="PTHR35337:SF1">
    <property type="entry name" value="SLR1478 PROTEIN"/>
    <property type="match status" value="1"/>
</dbReference>
<reference evidence="3" key="1">
    <citation type="journal article" date="2019" name="Int. J. Syst. Evol. Microbiol.">
        <title>The Global Catalogue of Microorganisms (GCM) 10K type strain sequencing project: providing services to taxonomists for standard genome sequencing and annotation.</title>
        <authorList>
            <consortium name="The Broad Institute Genomics Platform"/>
            <consortium name="The Broad Institute Genome Sequencing Center for Infectious Disease"/>
            <person name="Wu L."/>
            <person name="Ma J."/>
        </authorList>
    </citation>
    <scope>NUCLEOTIDE SEQUENCE [LARGE SCALE GENOMIC DNA]</scope>
    <source>
        <strain evidence="3">2902at01</strain>
    </source>
</reference>